<organism evidence="1 2">
    <name type="scientific">Clostridium frigidicarnis</name>
    <dbReference type="NCBI Taxonomy" id="84698"/>
    <lineage>
        <taxon>Bacteria</taxon>
        <taxon>Bacillati</taxon>
        <taxon>Bacillota</taxon>
        <taxon>Clostridia</taxon>
        <taxon>Eubacteriales</taxon>
        <taxon>Clostridiaceae</taxon>
        <taxon>Clostridium</taxon>
    </lineage>
</organism>
<accession>A0A1I0V2L5</accession>
<dbReference type="EMBL" id="FOKI01000001">
    <property type="protein sequence ID" value="SFA70555.1"/>
    <property type="molecule type" value="Genomic_DNA"/>
</dbReference>
<dbReference type="STRING" id="84698.SAMN04488528_1001116"/>
<reference evidence="1 2" key="1">
    <citation type="submission" date="2016-10" db="EMBL/GenBank/DDBJ databases">
        <authorList>
            <person name="de Groot N.N."/>
        </authorList>
    </citation>
    <scope>NUCLEOTIDE SEQUENCE [LARGE SCALE GENOMIC DNA]</scope>
    <source>
        <strain evidence="1 2">DSM 12271</strain>
    </source>
</reference>
<name>A0A1I0V2L5_9CLOT</name>
<evidence type="ECO:0000313" key="2">
    <source>
        <dbReference type="Proteomes" id="UP000198619"/>
    </source>
</evidence>
<protein>
    <submittedName>
        <fullName evidence="1">Uncharacterized protein</fullName>
    </submittedName>
</protein>
<keyword evidence="2" id="KW-1185">Reference proteome</keyword>
<gene>
    <name evidence="1" type="ORF">SAMN04488528_1001116</name>
</gene>
<sequence>MYELLMTINTEIINKLVASGLVEKKMENGLRLCTDKPEEAKKFLENCQYKATIIEYGNYSEIPISSKF</sequence>
<dbReference type="RefSeq" id="WP_090037670.1">
    <property type="nucleotide sequence ID" value="NZ_FOKI01000001.1"/>
</dbReference>
<dbReference type="Proteomes" id="UP000198619">
    <property type="component" value="Unassembled WGS sequence"/>
</dbReference>
<evidence type="ECO:0000313" key="1">
    <source>
        <dbReference type="EMBL" id="SFA70555.1"/>
    </source>
</evidence>
<dbReference type="AlphaFoldDB" id="A0A1I0V2L5"/>
<proteinExistence type="predicted"/>